<accession>A0A0B1Q7N3</accession>
<dbReference type="InterPro" id="IPR011033">
    <property type="entry name" value="PRC_barrel-like_sf"/>
</dbReference>
<dbReference type="InterPro" id="IPR027275">
    <property type="entry name" value="PRC-brl_dom"/>
</dbReference>
<organism evidence="3 4">
    <name type="scientific">Aureimonas altamirensis</name>
    <dbReference type="NCBI Taxonomy" id="370622"/>
    <lineage>
        <taxon>Bacteria</taxon>
        <taxon>Pseudomonadati</taxon>
        <taxon>Pseudomonadota</taxon>
        <taxon>Alphaproteobacteria</taxon>
        <taxon>Hyphomicrobiales</taxon>
        <taxon>Aurantimonadaceae</taxon>
        <taxon>Aureimonas</taxon>
    </lineage>
</organism>
<feature type="signal peptide" evidence="1">
    <location>
        <begin position="1"/>
        <end position="23"/>
    </location>
</feature>
<dbReference type="Gene3D" id="2.30.30.240">
    <property type="entry name" value="PRC-barrel domain"/>
    <property type="match status" value="1"/>
</dbReference>
<evidence type="ECO:0000256" key="1">
    <source>
        <dbReference type="SAM" id="SignalP"/>
    </source>
</evidence>
<keyword evidence="1" id="KW-0732">Signal</keyword>
<comment type="caution">
    <text evidence="3">The sequence shown here is derived from an EMBL/GenBank/DDBJ whole genome shotgun (WGS) entry which is preliminary data.</text>
</comment>
<dbReference type="SUPFAM" id="SSF50346">
    <property type="entry name" value="PRC-barrel domain"/>
    <property type="match status" value="1"/>
</dbReference>
<dbReference type="RefSeq" id="WP_039191898.1">
    <property type="nucleotide sequence ID" value="NZ_JAQRFV010000002.1"/>
</dbReference>
<proteinExistence type="predicted"/>
<dbReference type="AlphaFoldDB" id="A0A0B1Q7N3"/>
<sequence>MTFRTLGLATTLAAFTFGASAQAQVVRIIELEDNVIVPAFNISVGELEKQALTDAAGNRIGDIEEVIGTAENGPTALVIDLENSDLDVIVPLERFQNTNGVLTVNMTPEELAALPAYDD</sequence>
<gene>
    <name evidence="3" type="ORF">LA66_09725</name>
</gene>
<dbReference type="Pfam" id="PF05239">
    <property type="entry name" value="PRC"/>
    <property type="match status" value="1"/>
</dbReference>
<dbReference type="EMBL" id="JRFJ01000002">
    <property type="protein sequence ID" value="KHJ54835.1"/>
    <property type="molecule type" value="Genomic_DNA"/>
</dbReference>
<feature type="chain" id="PRO_5002081265" description="PRC-barrel domain-containing protein" evidence="1">
    <location>
        <begin position="24"/>
        <end position="119"/>
    </location>
</feature>
<reference evidence="3 4" key="1">
    <citation type="submission" date="2014-09" db="EMBL/GenBank/DDBJ databases">
        <title>Isolation and characterization of Aurantimonas altamirensis ON-56566 from clinical sample following a dog bite.</title>
        <authorList>
            <person name="Eshaghi A."/>
            <person name="Li A."/>
            <person name="Shahinas D."/>
            <person name="Bahn P."/>
            <person name="Kus J.V."/>
            <person name="Patel S.N."/>
        </authorList>
    </citation>
    <scope>NUCLEOTIDE SEQUENCE [LARGE SCALE GENOMIC DNA]</scope>
    <source>
        <strain evidence="3 4">ON-56566</strain>
    </source>
</reference>
<evidence type="ECO:0000313" key="3">
    <source>
        <dbReference type="EMBL" id="KHJ54835.1"/>
    </source>
</evidence>
<dbReference type="Proteomes" id="UP000030826">
    <property type="component" value="Unassembled WGS sequence"/>
</dbReference>
<dbReference type="OrthoDB" id="7907190at2"/>
<name>A0A0B1Q7N3_9HYPH</name>
<feature type="domain" description="PRC-barrel" evidence="2">
    <location>
        <begin position="46"/>
        <end position="109"/>
    </location>
</feature>
<evidence type="ECO:0000259" key="2">
    <source>
        <dbReference type="Pfam" id="PF05239"/>
    </source>
</evidence>
<protein>
    <recommendedName>
        <fullName evidence="2">PRC-barrel domain-containing protein</fullName>
    </recommendedName>
</protein>
<evidence type="ECO:0000313" key="4">
    <source>
        <dbReference type="Proteomes" id="UP000030826"/>
    </source>
</evidence>